<organism evidence="1 2">
    <name type="scientific">Dentiscutata erythropus</name>
    <dbReference type="NCBI Taxonomy" id="1348616"/>
    <lineage>
        <taxon>Eukaryota</taxon>
        <taxon>Fungi</taxon>
        <taxon>Fungi incertae sedis</taxon>
        <taxon>Mucoromycota</taxon>
        <taxon>Glomeromycotina</taxon>
        <taxon>Glomeromycetes</taxon>
        <taxon>Diversisporales</taxon>
        <taxon>Gigasporaceae</taxon>
        <taxon>Dentiscutata</taxon>
    </lineage>
</organism>
<name>A0A9N9DAS9_9GLOM</name>
<evidence type="ECO:0000313" key="2">
    <source>
        <dbReference type="Proteomes" id="UP000789405"/>
    </source>
</evidence>
<feature type="non-terminal residue" evidence="1">
    <location>
        <position position="66"/>
    </location>
</feature>
<protein>
    <submittedName>
        <fullName evidence="1">24112_t:CDS:1</fullName>
    </submittedName>
</protein>
<keyword evidence="2" id="KW-1185">Reference proteome</keyword>
<sequence length="66" mass="7927">LDLKDVSDTIPVLVQCQNISDFYVDDRRLFGDWYGERRKIYDSSFKVCYETFVRKKTVQIQVILFL</sequence>
<dbReference type="OrthoDB" id="449091at2759"/>
<dbReference type="Proteomes" id="UP000789405">
    <property type="component" value="Unassembled WGS sequence"/>
</dbReference>
<accession>A0A9N9DAS9</accession>
<proteinExistence type="predicted"/>
<gene>
    <name evidence="1" type="ORF">DERYTH_LOCUS9245</name>
</gene>
<comment type="caution">
    <text evidence="1">The sequence shown here is derived from an EMBL/GenBank/DDBJ whole genome shotgun (WGS) entry which is preliminary data.</text>
</comment>
<reference evidence="1" key="1">
    <citation type="submission" date="2021-06" db="EMBL/GenBank/DDBJ databases">
        <authorList>
            <person name="Kallberg Y."/>
            <person name="Tangrot J."/>
            <person name="Rosling A."/>
        </authorList>
    </citation>
    <scope>NUCLEOTIDE SEQUENCE</scope>
    <source>
        <strain evidence="1">MA453B</strain>
    </source>
</reference>
<dbReference type="EMBL" id="CAJVPY010005004">
    <property type="protein sequence ID" value="CAG8633032.1"/>
    <property type="molecule type" value="Genomic_DNA"/>
</dbReference>
<dbReference type="AlphaFoldDB" id="A0A9N9DAS9"/>
<evidence type="ECO:0000313" key="1">
    <source>
        <dbReference type="EMBL" id="CAG8633032.1"/>
    </source>
</evidence>